<dbReference type="OMA" id="ARTIHWH"/>
<keyword evidence="4" id="KW-0677">Repeat</keyword>
<accession>G0U7S7</accession>
<dbReference type="SUPFAM" id="SSF50978">
    <property type="entry name" value="WD40 repeat-like"/>
    <property type="match status" value="1"/>
</dbReference>
<dbReference type="InterPro" id="IPR015943">
    <property type="entry name" value="WD40/YVTN_repeat-like_dom_sf"/>
</dbReference>
<dbReference type="InterPro" id="IPR045161">
    <property type="entry name" value="Utp18"/>
</dbReference>
<protein>
    <recommendedName>
        <fullName evidence="8">U3 small nucleolar RNA-associated protein 18</fullName>
    </recommendedName>
</protein>
<gene>
    <name evidence="7" type="ORF">TVY486_1009800</name>
</gene>
<evidence type="ECO:0000256" key="3">
    <source>
        <dbReference type="ARBA" id="ARBA00022574"/>
    </source>
</evidence>
<dbReference type="SMART" id="SM00320">
    <property type="entry name" value="WD40"/>
    <property type="match status" value="3"/>
</dbReference>
<proteinExistence type="inferred from homology"/>
<evidence type="ECO:0008006" key="8">
    <source>
        <dbReference type="Google" id="ProtNLM"/>
    </source>
</evidence>
<sequence>MKPRAWVDEADAALESNLPEFERRSHVLPSWARPAKDEAEDGTAVTRLAGEKRFREDDLDALLARTEPLLTSKHDRQQTAAPPVLSVLPLPRDTARSIQWHRNGQLAIVGGNQHIYLFHAAGRFVQQLSKTYVCRRIQHAALGPTGEDVVVVGHEMYTPSLLKLSVGKVVPLNFMYTRDSTAYRNGRRDNSKHDFYINKVAARDGDSTCKAIAVSCGATVMVGSLVSGSITHRIEVSDPVVDFAFSRDSRELTVATRSKLIVYDLRKTAHFLRELQDRGTVDITTFSTFESAVAIGSASGVVSLFSGGGAANGPVKALKNLTTSIGCTAFGQRGDGSAVLAFSTAAQKGGFRLATLPDCRVVPSFPAVGQRHSFIQALAVAPTIPVLSVGERQKVTNYAL</sequence>
<dbReference type="GO" id="GO:0032040">
    <property type="term" value="C:small-subunit processome"/>
    <property type="evidence" value="ECO:0007669"/>
    <property type="project" value="TreeGrafter"/>
</dbReference>
<evidence type="ECO:0000256" key="1">
    <source>
        <dbReference type="ARBA" id="ARBA00004604"/>
    </source>
</evidence>
<comment type="subcellular location">
    <subcellularLocation>
        <location evidence="1">Nucleus</location>
        <location evidence="1">Nucleolus</location>
    </subcellularLocation>
</comment>
<organism evidence="7">
    <name type="scientific">Trypanosoma vivax (strain Y486)</name>
    <dbReference type="NCBI Taxonomy" id="1055687"/>
    <lineage>
        <taxon>Eukaryota</taxon>
        <taxon>Discoba</taxon>
        <taxon>Euglenozoa</taxon>
        <taxon>Kinetoplastea</taxon>
        <taxon>Metakinetoplastina</taxon>
        <taxon>Trypanosomatida</taxon>
        <taxon>Trypanosomatidae</taxon>
        <taxon>Trypanosoma</taxon>
        <taxon>Duttonella</taxon>
    </lineage>
</organism>
<evidence type="ECO:0000256" key="2">
    <source>
        <dbReference type="ARBA" id="ARBA00022552"/>
    </source>
</evidence>
<dbReference type="VEuPathDB" id="TriTrypDB:TvY486_1009800"/>
<keyword evidence="2" id="KW-0698">rRNA processing</keyword>
<keyword evidence="5" id="KW-0539">Nucleus</keyword>
<dbReference type="PANTHER" id="PTHR18359">
    <property type="entry name" value="WD-REPEAT PROTEIN-RELATED"/>
    <property type="match status" value="1"/>
</dbReference>
<reference evidence="7" key="1">
    <citation type="journal article" date="2012" name="Proc. Natl. Acad. Sci. U.S.A.">
        <title>Antigenic diversity is generated by distinct evolutionary mechanisms in African trypanosome species.</title>
        <authorList>
            <person name="Jackson A.P."/>
            <person name="Berry A."/>
            <person name="Aslett M."/>
            <person name="Allison H.C."/>
            <person name="Burton P."/>
            <person name="Vavrova-Anderson J."/>
            <person name="Brown R."/>
            <person name="Browne H."/>
            <person name="Corton N."/>
            <person name="Hauser H."/>
            <person name="Gamble J."/>
            <person name="Gilderthorp R."/>
            <person name="Marcello L."/>
            <person name="McQuillan J."/>
            <person name="Otto T.D."/>
            <person name="Quail M.A."/>
            <person name="Sanders M.J."/>
            <person name="van Tonder A."/>
            <person name="Ginger M.L."/>
            <person name="Field M.C."/>
            <person name="Barry J.D."/>
            <person name="Hertz-Fowler C."/>
            <person name="Berriman M."/>
        </authorList>
    </citation>
    <scope>NUCLEOTIDE SEQUENCE</scope>
    <source>
        <strain evidence="7">Y486</strain>
    </source>
</reference>
<dbReference type="Gene3D" id="2.130.10.10">
    <property type="entry name" value="YVTN repeat-like/Quinoprotein amine dehydrogenase"/>
    <property type="match status" value="1"/>
</dbReference>
<dbReference type="EMBL" id="HE573026">
    <property type="protein sequence ID" value="CCC51935.1"/>
    <property type="molecule type" value="Genomic_DNA"/>
</dbReference>
<dbReference type="PANTHER" id="PTHR18359:SF0">
    <property type="entry name" value="U3 SMALL NUCLEOLAR RNA-ASSOCIATED PROTEIN 18 HOMOLOG"/>
    <property type="match status" value="1"/>
</dbReference>
<evidence type="ECO:0000256" key="4">
    <source>
        <dbReference type="ARBA" id="ARBA00022737"/>
    </source>
</evidence>
<evidence type="ECO:0000256" key="6">
    <source>
        <dbReference type="ARBA" id="ARBA00025767"/>
    </source>
</evidence>
<evidence type="ECO:0000313" key="7">
    <source>
        <dbReference type="EMBL" id="CCC51935.1"/>
    </source>
</evidence>
<dbReference type="GO" id="GO:0006364">
    <property type="term" value="P:rRNA processing"/>
    <property type="evidence" value="ECO:0007669"/>
    <property type="project" value="UniProtKB-KW"/>
</dbReference>
<name>G0U7S7_TRYVY</name>
<keyword evidence="3" id="KW-0853">WD repeat</keyword>
<dbReference type="AlphaFoldDB" id="G0U7S7"/>
<dbReference type="InterPro" id="IPR036322">
    <property type="entry name" value="WD40_repeat_dom_sf"/>
</dbReference>
<dbReference type="GO" id="GO:0034388">
    <property type="term" value="C:Pwp2p-containing subcomplex of 90S preribosome"/>
    <property type="evidence" value="ECO:0007669"/>
    <property type="project" value="TreeGrafter"/>
</dbReference>
<comment type="similarity">
    <text evidence="6">Belongs to the WD repeat UTP18 family.</text>
</comment>
<dbReference type="InterPro" id="IPR001680">
    <property type="entry name" value="WD40_rpt"/>
</dbReference>
<evidence type="ECO:0000256" key="5">
    <source>
        <dbReference type="ARBA" id="ARBA00023242"/>
    </source>
</evidence>